<evidence type="ECO:0000313" key="2">
    <source>
        <dbReference type="EMBL" id="CAB4034131.1"/>
    </source>
</evidence>
<organism evidence="2 3">
    <name type="scientific">Paramuricea clavata</name>
    <name type="common">Red gorgonian</name>
    <name type="synonym">Violescent sea-whip</name>
    <dbReference type="NCBI Taxonomy" id="317549"/>
    <lineage>
        <taxon>Eukaryota</taxon>
        <taxon>Metazoa</taxon>
        <taxon>Cnidaria</taxon>
        <taxon>Anthozoa</taxon>
        <taxon>Octocorallia</taxon>
        <taxon>Malacalcyonacea</taxon>
        <taxon>Plexauridae</taxon>
        <taxon>Paramuricea</taxon>
    </lineage>
</organism>
<evidence type="ECO:0000313" key="3">
    <source>
        <dbReference type="Proteomes" id="UP001152795"/>
    </source>
</evidence>
<reference evidence="2" key="1">
    <citation type="submission" date="2020-04" db="EMBL/GenBank/DDBJ databases">
        <authorList>
            <person name="Alioto T."/>
            <person name="Alioto T."/>
            <person name="Gomez Garrido J."/>
        </authorList>
    </citation>
    <scope>NUCLEOTIDE SEQUENCE</scope>
    <source>
        <strain evidence="2">A484AB</strain>
    </source>
</reference>
<proteinExistence type="predicted"/>
<dbReference type="Pfam" id="PF13649">
    <property type="entry name" value="Methyltransf_25"/>
    <property type="match status" value="1"/>
</dbReference>
<dbReference type="EMBL" id="CACRXK020019852">
    <property type="protein sequence ID" value="CAB4034131.1"/>
    <property type="molecule type" value="Genomic_DNA"/>
</dbReference>
<keyword evidence="3" id="KW-1185">Reference proteome</keyword>
<dbReference type="Proteomes" id="UP001152795">
    <property type="component" value="Unassembled WGS sequence"/>
</dbReference>
<feature type="domain" description="Methyltransferase" evidence="1">
    <location>
        <begin position="24"/>
        <end position="95"/>
    </location>
</feature>
<name>A0A6S7JSZ3_PARCT</name>
<accession>A0A6S7JSZ3</accession>
<dbReference type="AlphaFoldDB" id="A0A6S7JSZ3"/>
<dbReference type="InterPro" id="IPR029063">
    <property type="entry name" value="SAM-dependent_MTases_sf"/>
</dbReference>
<dbReference type="InterPro" id="IPR041698">
    <property type="entry name" value="Methyltransf_25"/>
</dbReference>
<dbReference type="CDD" id="cd02440">
    <property type="entry name" value="AdoMet_MTases"/>
    <property type="match status" value="1"/>
</dbReference>
<dbReference type="SUPFAM" id="SSF53335">
    <property type="entry name" value="S-adenosyl-L-methionine-dependent methyltransferases"/>
    <property type="match status" value="1"/>
</dbReference>
<feature type="non-terminal residue" evidence="2">
    <location>
        <position position="1"/>
    </location>
</feature>
<protein>
    <recommendedName>
        <fullName evidence="1">Methyltransferase domain-containing protein</fullName>
    </recommendedName>
</protein>
<evidence type="ECO:0000259" key="1">
    <source>
        <dbReference type="Pfam" id="PF13649"/>
    </source>
</evidence>
<dbReference type="OrthoDB" id="5985205at2759"/>
<dbReference type="Gene3D" id="3.40.50.150">
    <property type="entry name" value="Vaccinia Virus protein VP39"/>
    <property type="match status" value="1"/>
</dbReference>
<sequence>VNDLQQQFGKKLSFTAKIKHGDKVLDMGCGTGEVTAFLAEMVGKQTQVVGVDPDIERIKVAVQQRSGGHENITFVHGDSSSTFPHFNEQYYDVHFGTLVTLSFNG</sequence>
<comment type="caution">
    <text evidence="2">The sequence shown here is derived from an EMBL/GenBank/DDBJ whole genome shotgun (WGS) entry which is preliminary data.</text>
</comment>
<gene>
    <name evidence="2" type="ORF">PACLA_8A059073</name>
</gene>